<dbReference type="SUPFAM" id="SSF46894">
    <property type="entry name" value="C-terminal effector domain of the bipartite response regulators"/>
    <property type="match status" value="1"/>
</dbReference>
<dbReference type="EMBL" id="CP117811">
    <property type="protein sequence ID" value="WDE96173.1"/>
    <property type="molecule type" value="Genomic_DNA"/>
</dbReference>
<dbReference type="PANTHER" id="PTHR43133:SF8">
    <property type="entry name" value="RNA POLYMERASE SIGMA FACTOR HI_1459-RELATED"/>
    <property type="match status" value="1"/>
</dbReference>
<accession>A0ABY7VSF7</accession>
<dbReference type="InterPro" id="IPR013325">
    <property type="entry name" value="RNA_pol_sigma_r2"/>
</dbReference>
<keyword evidence="6" id="KW-0804">Transcription</keyword>
<proteinExistence type="inferred from homology"/>
<keyword evidence="4" id="KW-0731">Sigma factor</keyword>
<dbReference type="Pfam" id="PF00196">
    <property type="entry name" value="GerE"/>
    <property type="match status" value="1"/>
</dbReference>
<name>A0ABY7VSF7_9BACT</name>
<dbReference type="InterPro" id="IPR000792">
    <property type="entry name" value="Tscrpt_reg_LuxR_C"/>
</dbReference>
<dbReference type="NCBIfam" id="TIGR02937">
    <property type="entry name" value="sigma70-ECF"/>
    <property type="match status" value="1"/>
</dbReference>
<dbReference type="Gene3D" id="1.10.1740.10">
    <property type="match status" value="1"/>
</dbReference>
<reference evidence="9 10" key="1">
    <citation type="submission" date="2023-02" db="EMBL/GenBank/DDBJ databases">
        <title>Genome sequence of Lentisphaera profundi SAORIC-696.</title>
        <authorList>
            <person name="Kim e."/>
            <person name="Cho J.-C."/>
            <person name="Choi A."/>
            <person name="Kang I."/>
        </authorList>
    </citation>
    <scope>NUCLEOTIDE SEQUENCE [LARGE SCALE GENOMIC DNA]</scope>
    <source>
        <strain evidence="9 10">SAORIC-696</strain>
    </source>
</reference>
<evidence type="ECO:0000256" key="1">
    <source>
        <dbReference type="ARBA" id="ARBA00007788"/>
    </source>
</evidence>
<dbReference type="SUPFAM" id="SSF88946">
    <property type="entry name" value="Sigma2 domain of RNA polymerase sigma factors"/>
    <property type="match status" value="1"/>
</dbReference>
<comment type="similarity">
    <text evidence="1">Belongs to the sigma-70 factor family.</text>
</comment>
<evidence type="ECO:0000256" key="6">
    <source>
        <dbReference type="ARBA" id="ARBA00023163"/>
    </source>
</evidence>
<evidence type="ECO:0000256" key="5">
    <source>
        <dbReference type="ARBA" id="ARBA00023125"/>
    </source>
</evidence>
<dbReference type="InterPro" id="IPR007627">
    <property type="entry name" value="RNA_pol_sigma70_r2"/>
</dbReference>
<dbReference type="Proteomes" id="UP001214250">
    <property type="component" value="Chromosome 1"/>
</dbReference>
<keyword evidence="10" id="KW-1185">Reference proteome</keyword>
<evidence type="ECO:0000256" key="2">
    <source>
        <dbReference type="ARBA" id="ARBA00021245"/>
    </source>
</evidence>
<evidence type="ECO:0000313" key="10">
    <source>
        <dbReference type="Proteomes" id="UP001214250"/>
    </source>
</evidence>
<dbReference type="Pfam" id="PF04542">
    <property type="entry name" value="Sigma70_r2"/>
    <property type="match status" value="1"/>
</dbReference>
<dbReference type="RefSeq" id="WP_274150249.1">
    <property type="nucleotide sequence ID" value="NZ_CP117811.1"/>
</dbReference>
<dbReference type="InterPro" id="IPR014284">
    <property type="entry name" value="RNA_pol_sigma-70_dom"/>
</dbReference>
<feature type="domain" description="HTH luxR-type" evidence="8">
    <location>
        <begin position="160"/>
        <end position="187"/>
    </location>
</feature>
<protein>
    <recommendedName>
        <fullName evidence="2">RNA polymerase sigma factor SigS</fullName>
    </recommendedName>
</protein>
<evidence type="ECO:0000256" key="3">
    <source>
        <dbReference type="ARBA" id="ARBA00023015"/>
    </source>
</evidence>
<dbReference type="PROSITE" id="PS00622">
    <property type="entry name" value="HTH_LUXR_1"/>
    <property type="match status" value="1"/>
</dbReference>
<keyword evidence="3" id="KW-0805">Transcription regulation</keyword>
<evidence type="ECO:0000313" key="9">
    <source>
        <dbReference type="EMBL" id="WDE96173.1"/>
    </source>
</evidence>
<evidence type="ECO:0000256" key="7">
    <source>
        <dbReference type="ARBA" id="ARBA00024701"/>
    </source>
</evidence>
<evidence type="ECO:0000256" key="4">
    <source>
        <dbReference type="ARBA" id="ARBA00023082"/>
    </source>
</evidence>
<keyword evidence="5" id="KW-0238">DNA-binding</keyword>
<dbReference type="InterPro" id="IPR039425">
    <property type="entry name" value="RNA_pol_sigma-70-like"/>
</dbReference>
<gene>
    <name evidence="9" type="ORF">PQO03_10665</name>
</gene>
<dbReference type="PANTHER" id="PTHR43133">
    <property type="entry name" value="RNA POLYMERASE ECF-TYPE SIGMA FACTO"/>
    <property type="match status" value="1"/>
</dbReference>
<evidence type="ECO:0000259" key="8">
    <source>
        <dbReference type="PROSITE" id="PS00622"/>
    </source>
</evidence>
<comment type="function">
    <text evidence="7">Sigma factors are initiation factors that promote the attachment of RNA polymerase to specific initiation sites and are then released. Sigma-S contributes to the protection against external stress, thus playing a role in cellular fitness and survival.</text>
</comment>
<sequence>MKNESLNTRFTLLQRLSNQYDEDSWEDFVHYYEKYIFMVCLGCGFSHHDSKEIVQLVMLKLWKKLPDFNYDKNKRFRSWLCRVTRNTALDYFRQQQRQEKYLQKAFESEHWAYYREDSLPEMEAMAEREWQNYIVNIALENLRSKISDKMVEVFLALEAGQSATDIAEDMDLPRNTVYVYQKRMQAKLSEEVRRLSADLS</sequence>
<dbReference type="InterPro" id="IPR016032">
    <property type="entry name" value="Sig_transdc_resp-reg_C-effctor"/>
</dbReference>
<organism evidence="9 10">
    <name type="scientific">Lentisphaera profundi</name>
    <dbReference type="NCBI Taxonomy" id="1658616"/>
    <lineage>
        <taxon>Bacteria</taxon>
        <taxon>Pseudomonadati</taxon>
        <taxon>Lentisphaerota</taxon>
        <taxon>Lentisphaeria</taxon>
        <taxon>Lentisphaerales</taxon>
        <taxon>Lentisphaeraceae</taxon>
        <taxon>Lentisphaera</taxon>
    </lineage>
</organism>